<accession>A0ABQ9DVJ0</accession>
<keyword evidence="3" id="KW-1185">Reference proteome</keyword>
<evidence type="ECO:0000313" key="2">
    <source>
        <dbReference type="EMBL" id="KAJ7428668.1"/>
    </source>
</evidence>
<comment type="caution">
    <text evidence="2">The sequence shown here is derived from an EMBL/GenBank/DDBJ whole genome shotgun (WGS) entry which is preliminary data.</text>
</comment>
<feature type="compositionally biased region" description="Low complexity" evidence="1">
    <location>
        <begin position="66"/>
        <end position="81"/>
    </location>
</feature>
<feature type="compositionally biased region" description="Polar residues" evidence="1">
    <location>
        <begin position="87"/>
        <end position="98"/>
    </location>
</feature>
<dbReference type="PROSITE" id="PS51257">
    <property type="entry name" value="PROKAR_LIPOPROTEIN"/>
    <property type="match status" value="1"/>
</dbReference>
<protein>
    <submittedName>
        <fullName evidence="2">Uncharacterized protein</fullName>
    </submittedName>
</protein>
<reference evidence="2" key="1">
    <citation type="submission" date="2019-10" db="EMBL/GenBank/DDBJ databases">
        <authorList>
            <person name="Soares A.E.R."/>
            <person name="Aleixo A."/>
            <person name="Schneider P."/>
            <person name="Miyaki C.Y."/>
            <person name="Schneider M.P."/>
            <person name="Mello C."/>
            <person name="Vasconcelos A.T.R."/>
        </authorList>
    </citation>
    <scope>NUCLEOTIDE SEQUENCE</scope>
    <source>
        <tissue evidence="2">Muscle</tissue>
    </source>
</reference>
<evidence type="ECO:0000256" key="1">
    <source>
        <dbReference type="SAM" id="MobiDB-lite"/>
    </source>
</evidence>
<proteinExistence type="predicted"/>
<feature type="region of interest" description="Disordered" evidence="1">
    <location>
        <begin position="16"/>
        <end position="98"/>
    </location>
</feature>
<dbReference type="EMBL" id="WHWB01022827">
    <property type="protein sequence ID" value="KAJ7428668.1"/>
    <property type="molecule type" value="Genomic_DNA"/>
</dbReference>
<gene>
    <name evidence="2" type="ORF">WISP_01035</name>
</gene>
<sequence>MGHGNGKAWENLIAHHGTFGSSGCAPVAPPRGRSSLSDPTGGSDGSIKDPDGDTTDPGGSIKDPDGSTADPDGDTTDPGGSIKDLDGSTTDPDGSIRS</sequence>
<evidence type="ECO:0000313" key="3">
    <source>
        <dbReference type="Proteomes" id="UP001145742"/>
    </source>
</evidence>
<name>A0ABQ9DVJ0_9PASS</name>
<organism evidence="2 3">
    <name type="scientific">Willisornis vidua</name>
    <name type="common">Xingu scale-backed antbird</name>
    <dbReference type="NCBI Taxonomy" id="1566151"/>
    <lineage>
        <taxon>Eukaryota</taxon>
        <taxon>Metazoa</taxon>
        <taxon>Chordata</taxon>
        <taxon>Craniata</taxon>
        <taxon>Vertebrata</taxon>
        <taxon>Euteleostomi</taxon>
        <taxon>Archelosauria</taxon>
        <taxon>Archosauria</taxon>
        <taxon>Dinosauria</taxon>
        <taxon>Saurischia</taxon>
        <taxon>Theropoda</taxon>
        <taxon>Coelurosauria</taxon>
        <taxon>Aves</taxon>
        <taxon>Neognathae</taxon>
        <taxon>Neoaves</taxon>
        <taxon>Telluraves</taxon>
        <taxon>Australaves</taxon>
        <taxon>Passeriformes</taxon>
        <taxon>Thamnophilidae</taxon>
        <taxon>Willisornis</taxon>
    </lineage>
</organism>
<dbReference type="Proteomes" id="UP001145742">
    <property type="component" value="Unassembled WGS sequence"/>
</dbReference>